<proteinExistence type="predicted"/>
<keyword evidence="2" id="KW-1185">Reference proteome</keyword>
<evidence type="ECO:0000313" key="1">
    <source>
        <dbReference type="EMBL" id="KAJ1150221.1"/>
    </source>
</evidence>
<comment type="caution">
    <text evidence="1">The sequence shown here is derived from an EMBL/GenBank/DDBJ whole genome shotgun (WGS) entry which is preliminary data.</text>
</comment>
<dbReference type="Proteomes" id="UP001066276">
    <property type="component" value="Chromosome 5"/>
</dbReference>
<reference evidence="1" key="1">
    <citation type="journal article" date="2022" name="bioRxiv">
        <title>Sequencing and chromosome-scale assembly of the giantPleurodeles waltlgenome.</title>
        <authorList>
            <person name="Brown T."/>
            <person name="Elewa A."/>
            <person name="Iarovenko S."/>
            <person name="Subramanian E."/>
            <person name="Araus A.J."/>
            <person name="Petzold A."/>
            <person name="Susuki M."/>
            <person name="Suzuki K.-i.T."/>
            <person name="Hayashi T."/>
            <person name="Toyoda A."/>
            <person name="Oliveira C."/>
            <person name="Osipova E."/>
            <person name="Leigh N.D."/>
            <person name="Simon A."/>
            <person name="Yun M.H."/>
        </authorList>
    </citation>
    <scope>NUCLEOTIDE SEQUENCE</scope>
    <source>
        <strain evidence="1">20211129_DDA</strain>
        <tissue evidence="1">Liver</tissue>
    </source>
</reference>
<organism evidence="1 2">
    <name type="scientific">Pleurodeles waltl</name>
    <name type="common">Iberian ribbed newt</name>
    <dbReference type="NCBI Taxonomy" id="8319"/>
    <lineage>
        <taxon>Eukaryota</taxon>
        <taxon>Metazoa</taxon>
        <taxon>Chordata</taxon>
        <taxon>Craniata</taxon>
        <taxon>Vertebrata</taxon>
        <taxon>Euteleostomi</taxon>
        <taxon>Amphibia</taxon>
        <taxon>Batrachia</taxon>
        <taxon>Caudata</taxon>
        <taxon>Salamandroidea</taxon>
        <taxon>Salamandridae</taxon>
        <taxon>Pleurodelinae</taxon>
        <taxon>Pleurodeles</taxon>
    </lineage>
</organism>
<sequence length="109" mass="12462">MLHASPVVMKLPAWSWRGEDLSRDALYSVDSNENTGLELEVHRLVQDESLRIKSDEATVNFDKHLTTEPPAPSTKKFEELAARENISSLIYKRELVTEENLRPVETDPE</sequence>
<evidence type="ECO:0000313" key="2">
    <source>
        <dbReference type="Proteomes" id="UP001066276"/>
    </source>
</evidence>
<accession>A0AAV7RFM7</accession>
<dbReference type="EMBL" id="JANPWB010000009">
    <property type="protein sequence ID" value="KAJ1150221.1"/>
    <property type="molecule type" value="Genomic_DNA"/>
</dbReference>
<name>A0AAV7RFM7_PLEWA</name>
<gene>
    <name evidence="1" type="ORF">NDU88_003017</name>
</gene>
<protein>
    <submittedName>
        <fullName evidence="1">Uncharacterized protein</fullName>
    </submittedName>
</protein>
<dbReference type="AlphaFoldDB" id="A0AAV7RFM7"/>